<comment type="caution">
    <text evidence="1">The sequence shown here is derived from an EMBL/GenBank/DDBJ whole genome shotgun (WGS) entry which is preliminary data.</text>
</comment>
<evidence type="ECO:0000313" key="2">
    <source>
        <dbReference type="Proteomes" id="UP000789595"/>
    </source>
</evidence>
<sequence>MVMVHGLMVADPSNSPKLLRSWARELAEPRGALWGLEQCSRRSGRLSGPSHNRSA</sequence>
<dbReference type="EMBL" id="CAKKNE010000005">
    <property type="protein sequence ID" value="CAH0378122.1"/>
    <property type="molecule type" value="Genomic_DNA"/>
</dbReference>
<organism evidence="1 2">
    <name type="scientific">Pelagomonas calceolata</name>
    <dbReference type="NCBI Taxonomy" id="35677"/>
    <lineage>
        <taxon>Eukaryota</taxon>
        <taxon>Sar</taxon>
        <taxon>Stramenopiles</taxon>
        <taxon>Ochrophyta</taxon>
        <taxon>Pelagophyceae</taxon>
        <taxon>Pelagomonadales</taxon>
        <taxon>Pelagomonadaceae</taxon>
        <taxon>Pelagomonas</taxon>
    </lineage>
</organism>
<accession>A0A8J2SVH1</accession>
<reference evidence="1" key="1">
    <citation type="submission" date="2021-11" db="EMBL/GenBank/DDBJ databases">
        <authorList>
            <consortium name="Genoscope - CEA"/>
            <person name="William W."/>
        </authorList>
    </citation>
    <scope>NUCLEOTIDE SEQUENCE</scope>
</reference>
<keyword evidence="2" id="KW-1185">Reference proteome</keyword>
<protein>
    <submittedName>
        <fullName evidence="1">Uncharacterized protein</fullName>
    </submittedName>
</protein>
<dbReference type="AlphaFoldDB" id="A0A8J2SVH1"/>
<dbReference type="Proteomes" id="UP000789595">
    <property type="component" value="Unassembled WGS sequence"/>
</dbReference>
<proteinExistence type="predicted"/>
<gene>
    <name evidence="1" type="ORF">PECAL_5P26400</name>
</gene>
<evidence type="ECO:0000313" key="1">
    <source>
        <dbReference type="EMBL" id="CAH0378122.1"/>
    </source>
</evidence>
<name>A0A8J2SVH1_9STRA</name>